<name>S4XSA4_SORCE</name>
<dbReference type="EMBL" id="CP003969">
    <property type="protein sequence ID" value="AGP33458.1"/>
    <property type="molecule type" value="Genomic_DNA"/>
</dbReference>
<protein>
    <submittedName>
        <fullName evidence="1">Uncharacterized protein</fullName>
    </submittedName>
</protein>
<evidence type="ECO:0000313" key="1">
    <source>
        <dbReference type="EMBL" id="AGP33458.1"/>
    </source>
</evidence>
<dbReference type="STRING" id="1254432.SCE1572_02375"/>
<dbReference type="KEGG" id="scu:SCE1572_02375"/>
<proteinExistence type="predicted"/>
<dbReference type="AlphaFoldDB" id="S4XSA4"/>
<sequence length="43" mass="4565">MGSPSRPAPGEGVRRAGWARAELAVVVVQEDDEIFVAGLDPCR</sequence>
<gene>
    <name evidence="1" type="ORF">SCE1572_02375</name>
</gene>
<reference evidence="1 2" key="1">
    <citation type="journal article" date="2013" name="Sci. Rep.">
        <title>Extraordinary expansion of a Sorangium cellulosum genome from an alkaline milieu.</title>
        <authorList>
            <person name="Han K."/>
            <person name="Li Z.F."/>
            <person name="Peng R."/>
            <person name="Zhu L.P."/>
            <person name="Zhou T."/>
            <person name="Wang L.G."/>
            <person name="Li S.G."/>
            <person name="Zhang X.B."/>
            <person name="Hu W."/>
            <person name="Wu Z.H."/>
            <person name="Qin N."/>
            <person name="Li Y.Z."/>
        </authorList>
    </citation>
    <scope>NUCLEOTIDE SEQUENCE [LARGE SCALE GENOMIC DNA]</scope>
    <source>
        <strain evidence="1 2">So0157-2</strain>
    </source>
</reference>
<accession>S4XSA4</accession>
<organism evidence="1 2">
    <name type="scientific">Sorangium cellulosum So0157-2</name>
    <dbReference type="NCBI Taxonomy" id="1254432"/>
    <lineage>
        <taxon>Bacteria</taxon>
        <taxon>Pseudomonadati</taxon>
        <taxon>Myxococcota</taxon>
        <taxon>Polyangia</taxon>
        <taxon>Polyangiales</taxon>
        <taxon>Polyangiaceae</taxon>
        <taxon>Sorangium</taxon>
    </lineage>
</organism>
<evidence type="ECO:0000313" key="2">
    <source>
        <dbReference type="Proteomes" id="UP000014803"/>
    </source>
</evidence>
<dbReference type="Proteomes" id="UP000014803">
    <property type="component" value="Chromosome"/>
</dbReference>
<dbReference type="PATRIC" id="fig|1254432.3.peg.522"/>
<dbReference type="HOGENOM" id="CLU_3239725_0_0_7"/>
<dbReference type="RefSeq" id="WP_020465183.1">
    <property type="nucleotide sequence ID" value="NC_021658.1"/>
</dbReference>